<evidence type="ECO:0000256" key="1">
    <source>
        <dbReference type="ARBA" id="ARBA00005417"/>
    </source>
</evidence>
<dbReference type="InterPro" id="IPR003439">
    <property type="entry name" value="ABC_transporter-like_ATP-bd"/>
</dbReference>
<dbReference type="RefSeq" id="WP_057019517.1">
    <property type="nucleotide sequence ID" value="NZ_CP121646.1"/>
</dbReference>
<dbReference type="InterPro" id="IPR027417">
    <property type="entry name" value="P-loop_NTPase"/>
</dbReference>
<evidence type="ECO:0000313" key="7">
    <source>
        <dbReference type="EMBL" id="WFU64715.1"/>
    </source>
</evidence>
<evidence type="ECO:0000313" key="6">
    <source>
        <dbReference type="EMBL" id="SDC30900.1"/>
    </source>
</evidence>
<dbReference type="SMART" id="SM00382">
    <property type="entry name" value="AAA"/>
    <property type="match status" value="1"/>
</dbReference>
<dbReference type="InterPro" id="IPR050334">
    <property type="entry name" value="Molybdenum_import_ModC"/>
</dbReference>
<keyword evidence="3 6" id="KW-0067">ATP-binding</keyword>
<dbReference type="GO" id="GO:0140359">
    <property type="term" value="F:ABC-type transporter activity"/>
    <property type="evidence" value="ECO:0007669"/>
    <property type="project" value="InterPro"/>
</dbReference>
<evidence type="ECO:0000256" key="3">
    <source>
        <dbReference type="ARBA" id="ARBA00022840"/>
    </source>
</evidence>
<dbReference type="InterPro" id="IPR003593">
    <property type="entry name" value="AAA+_ATPase"/>
</dbReference>
<dbReference type="EMBL" id="FMZW01000002">
    <property type="protein sequence ID" value="SDC30900.1"/>
    <property type="molecule type" value="Genomic_DNA"/>
</dbReference>
<comment type="similarity">
    <text evidence="1">Belongs to the ABC transporter superfamily.</text>
</comment>
<dbReference type="InterPro" id="IPR017871">
    <property type="entry name" value="ABC_transporter-like_CS"/>
</dbReference>
<dbReference type="GO" id="GO:0016887">
    <property type="term" value="F:ATP hydrolysis activity"/>
    <property type="evidence" value="ECO:0007669"/>
    <property type="project" value="InterPro"/>
</dbReference>
<reference evidence="7 9" key="2">
    <citation type="submission" date="2023-04" db="EMBL/GenBank/DDBJ databases">
        <title>Australian commercial rhizobial inoculants.</title>
        <authorList>
            <person name="Kohlmeier M.G."/>
            <person name="O'Hara G.W."/>
            <person name="Colombi E."/>
            <person name="Ramsay J.P."/>
            <person name="Terpolilli J."/>
        </authorList>
    </citation>
    <scope>NUCLEOTIDE SEQUENCE [LARGE SCALE GENOMIC DNA]</scope>
    <source>
        <strain evidence="7 9">CB627</strain>
    </source>
</reference>
<proteinExistence type="inferred from homology"/>
<dbReference type="GO" id="GO:0015098">
    <property type="term" value="F:molybdate ion transmembrane transporter activity"/>
    <property type="evidence" value="ECO:0007669"/>
    <property type="project" value="InterPro"/>
</dbReference>
<dbReference type="PANTHER" id="PTHR43514:SF4">
    <property type="entry name" value="ABC TRANSPORTER I FAMILY MEMBER 10"/>
    <property type="match status" value="1"/>
</dbReference>
<name>A0A1R1QIJ2_9BRAD</name>
<evidence type="ECO:0000256" key="2">
    <source>
        <dbReference type="ARBA" id="ARBA00022741"/>
    </source>
</evidence>
<protein>
    <submittedName>
        <fullName evidence="6">Molybdate transport system ATP-binding protein</fullName>
    </submittedName>
    <submittedName>
        <fullName evidence="7">Molybdenum ABC transporter ATP-binding protein</fullName>
    </submittedName>
</protein>
<sequence>MLRVDITKQLGEFSLAASFTSEGRVTGLFGASGSGKTSLINTIAGLLRPDRGTIVIDGETVDDTATGIHVPSWRRRIGYVFQDARLFPHLDVRQNLDYGRRMNGLTEDPAQHRRVVDLLDIGALLDRRPGKLSGGERQRVALGRALLSKPRLLLLDEPLGALDESRKLEILPYLVRLRDEAGIPMVYVSHDAAELRQLATQIVMLRGGQVTAFGGVKVLTAGA</sequence>
<dbReference type="Pfam" id="PF00005">
    <property type="entry name" value="ABC_tran"/>
    <property type="match status" value="1"/>
</dbReference>
<keyword evidence="2" id="KW-0547">Nucleotide-binding</keyword>
<dbReference type="SUPFAM" id="SSF52540">
    <property type="entry name" value="P-loop containing nucleoside triphosphate hydrolases"/>
    <property type="match status" value="1"/>
</dbReference>
<comment type="function">
    <text evidence="4">Involved in beta-(1--&gt;2)glucan export. Transmembrane domains (TMD) form a pore in the inner membrane and the ATP-binding domain (NBD) is responsible for energy generation.</text>
</comment>
<dbReference type="PANTHER" id="PTHR43514">
    <property type="entry name" value="ABC TRANSPORTER I FAMILY MEMBER 10"/>
    <property type="match status" value="1"/>
</dbReference>
<dbReference type="NCBIfam" id="TIGR02142">
    <property type="entry name" value="modC_ABC"/>
    <property type="match status" value="1"/>
</dbReference>
<evidence type="ECO:0000313" key="9">
    <source>
        <dbReference type="Proteomes" id="UP001221546"/>
    </source>
</evidence>
<accession>A0A1R1QIJ2</accession>
<evidence type="ECO:0000259" key="5">
    <source>
        <dbReference type="PROSITE" id="PS50893"/>
    </source>
</evidence>
<dbReference type="GO" id="GO:0005524">
    <property type="term" value="F:ATP binding"/>
    <property type="evidence" value="ECO:0007669"/>
    <property type="project" value="UniProtKB-KW"/>
</dbReference>
<dbReference type="Proteomes" id="UP001221546">
    <property type="component" value="Chromosome"/>
</dbReference>
<gene>
    <name evidence="7" type="primary">modC</name>
    <name evidence="7" type="ORF">QA636_03930</name>
    <name evidence="6" type="ORF">SAMN05216337_1002110</name>
</gene>
<dbReference type="AlphaFoldDB" id="A0A1R1QIJ2"/>
<evidence type="ECO:0000256" key="4">
    <source>
        <dbReference type="ARBA" id="ARBA00024722"/>
    </source>
</evidence>
<dbReference type="GO" id="GO:0016020">
    <property type="term" value="C:membrane"/>
    <property type="evidence" value="ECO:0007669"/>
    <property type="project" value="InterPro"/>
</dbReference>
<dbReference type="Proteomes" id="UP000199245">
    <property type="component" value="Unassembled WGS sequence"/>
</dbReference>
<dbReference type="PROSITE" id="PS00211">
    <property type="entry name" value="ABC_TRANSPORTER_1"/>
    <property type="match status" value="1"/>
</dbReference>
<evidence type="ECO:0000313" key="8">
    <source>
        <dbReference type="Proteomes" id="UP000199245"/>
    </source>
</evidence>
<organism evidence="6 8">
    <name type="scientific">Bradyrhizobium brasilense</name>
    <dbReference type="NCBI Taxonomy" id="1419277"/>
    <lineage>
        <taxon>Bacteria</taxon>
        <taxon>Pseudomonadati</taxon>
        <taxon>Pseudomonadota</taxon>
        <taxon>Alphaproteobacteria</taxon>
        <taxon>Hyphomicrobiales</taxon>
        <taxon>Nitrobacteraceae</taxon>
        <taxon>Bradyrhizobium</taxon>
    </lineage>
</organism>
<reference evidence="6 8" key="1">
    <citation type="submission" date="2016-10" db="EMBL/GenBank/DDBJ databases">
        <authorList>
            <person name="de Groot N.N."/>
        </authorList>
    </citation>
    <scope>NUCLEOTIDE SEQUENCE [LARGE SCALE GENOMIC DNA]</scope>
    <source>
        <strain evidence="6 8">R5</strain>
    </source>
</reference>
<dbReference type="EMBL" id="CP121646">
    <property type="protein sequence ID" value="WFU64715.1"/>
    <property type="molecule type" value="Genomic_DNA"/>
</dbReference>
<dbReference type="Gene3D" id="3.40.50.300">
    <property type="entry name" value="P-loop containing nucleotide triphosphate hydrolases"/>
    <property type="match status" value="1"/>
</dbReference>
<feature type="domain" description="ABC transporter" evidence="5">
    <location>
        <begin position="1"/>
        <end position="221"/>
    </location>
</feature>
<accession>A0A1G6KIP5</accession>
<keyword evidence="9" id="KW-1185">Reference proteome</keyword>
<dbReference type="PROSITE" id="PS50893">
    <property type="entry name" value="ABC_TRANSPORTER_2"/>
    <property type="match status" value="1"/>
</dbReference>
<dbReference type="InterPro" id="IPR011868">
    <property type="entry name" value="ModC_ABC_ATP-bd"/>
</dbReference>